<organism evidence="2 3">
    <name type="scientific">Umbelopsis vinacea</name>
    <dbReference type="NCBI Taxonomy" id="44442"/>
    <lineage>
        <taxon>Eukaryota</taxon>
        <taxon>Fungi</taxon>
        <taxon>Fungi incertae sedis</taxon>
        <taxon>Mucoromycota</taxon>
        <taxon>Mucoromycotina</taxon>
        <taxon>Umbelopsidomycetes</taxon>
        <taxon>Umbelopsidales</taxon>
        <taxon>Umbelopsidaceae</taxon>
        <taxon>Umbelopsis</taxon>
    </lineage>
</organism>
<dbReference type="AlphaFoldDB" id="A0A8H7UF25"/>
<evidence type="ECO:0000313" key="2">
    <source>
        <dbReference type="EMBL" id="KAG2180620.1"/>
    </source>
</evidence>
<accession>A0A8H7UF25</accession>
<evidence type="ECO:0000313" key="3">
    <source>
        <dbReference type="Proteomes" id="UP000612746"/>
    </source>
</evidence>
<gene>
    <name evidence="2" type="ORF">INT44_003624</name>
</gene>
<protein>
    <submittedName>
        <fullName evidence="2">Uncharacterized protein</fullName>
    </submittedName>
</protein>
<dbReference type="Proteomes" id="UP000612746">
    <property type="component" value="Unassembled WGS sequence"/>
</dbReference>
<dbReference type="EMBL" id="JAEPRA010000009">
    <property type="protein sequence ID" value="KAG2180620.1"/>
    <property type="molecule type" value="Genomic_DNA"/>
</dbReference>
<feature type="region of interest" description="Disordered" evidence="1">
    <location>
        <begin position="1"/>
        <end position="23"/>
    </location>
</feature>
<dbReference type="OrthoDB" id="2209631at2759"/>
<proteinExistence type="predicted"/>
<comment type="caution">
    <text evidence="2">The sequence shown here is derived from an EMBL/GenBank/DDBJ whole genome shotgun (WGS) entry which is preliminary data.</text>
</comment>
<evidence type="ECO:0000256" key="1">
    <source>
        <dbReference type="SAM" id="MobiDB-lite"/>
    </source>
</evidence>
<name>A0A8H7UF25_9FUNG</name>
<reference evidence="2" key="1">
    <citation type="submission" date="2020-12" db="EMBL/GenBank/DDBJ databases">
        <title>Metabolic potential, ecology and presence of endohyphal bacteria is reflected in genomic diversity of Mucoromycotina.</title>
        <authorList>
            <person name="Muszewska A."/>
            <person name="Okrasinska A."/>
            <person name="Steczkiewicz K."/>
            <person name="Drgas O."/>
            <person name="Orlowska M."/>
            <person name="Perlinska-Lenart U."/>
            <person name="Aleksandrzak-Piekarczyk T."/>
            <person name="Szatraj K."/>
            <person name="Zielenkiewicz U."/>
            <person name="Pilsyk S."/>
            <person name="Malc E."/>
            <person name="Mieczkowski P."/>
            <person name="Kruszewska J.S."/>
            <person name="Biernat P."/>
            <person name="Pawlowska J."/>
        </authorList>
    </citation>
    <scope>NUCLEOTIDE SEQUENCE</scope>
    <source>
        <strain evidence="2">WA0000051536</strain>
    </source>
</reference>
<sequence length="76" mass="8724">MSAHPFDQTEPFNIYDDSDTDSITEDFQSISLSEIQYPTPSWEVDHSSQPKLPAYAMRRRNAIVGELPDAPSRFYN</sequence>
<keyword evidence="3" id="KW-1185">Reference proteome</keyword>